<sequence length="269" mass="28952">MSNAVPSPPPPASQPPEQNARMRTVKILMLHGYTQSGPLFQAKTRALEKVLAKALSPVSLAPSLIYPTGPVRLLPHDIPGYSPPSDPESQDYQPDAWAWWRKDDGSGEYLYLEQGMATVADAIRQAGGIDGVCGFSQGGAAASLVTAALEPDRPVPDGKAGEWVRRLRQANGGLPAKFVAVYSGFRPVPASLQFLYEPKIKTPTLHFLGSLDTIVDESRSRELVDRCDNVTVVSFPGGHHVPISKDMVMPLAGLVKVYGAGDPVLEFEL</sequence>
<name>A0A8E5MFY3_USTVR</name>
<dbReference type="PANTHER" id="PTHR48070:SF6">
    <property type="entry name" value="ESTERASE OVCA2"/>
    <property type="match status" value="1"/>
</dbReference>
<dbReference type="GO" id="GO:0005737">
    <property type="term" value="C:cytoplasm"/>
    <property type="evidence" value="ECO:0007669"/>
    <property type="project" value="TreeGrafter"/>
</dbReference>
<dbReference type="GO" id="GO:0016787">
    <property type="term" value="F:hydrolase activity"/>
    <property type="evidence" value="ECO:0007669"/>
    <property type="project" value="UniProtKB-KW"/>
</dbReference>
<dbReference type="InterPro" id="IPR050593">
    <property type="entry name" value="LovG"/>
</dbReference>
<keyword evidence="1" id="KW-0378">Hydrolase</keyword>
<evidence type="ECO:0000313" key="4">
    <source>
        <dbReference type="Proteomes" id="UP000027002"/>
    </source>
</evidence>
<gene>
    <name evidence="3" type="ORF">UV8b_02247</name>
</gene>
<proteinExistence type="predicted"/>
<accession>A0A8E5MFY3</accession>
<keyword evidence="4" id="KW-1185">Reference proteome</keyword>
<dbReference type="Gene3D" id="3.40.50.1820">
    <property type="entry name" value="alpha/beta hydrolase"/>
    <property type="match status" value="1"/>
</dbReference>
<dbReference type="Pfam" id="PF03959">
    <property type="entry name" value="FSH1"/>
    <property type="match status" value="1"/>
</dbReference>
<dbReference type="RefSeq" id="XP_042995679.1">
    <property type="nucleotide sequence ID" value="XM_043139745.1"/>
</dbReference>
<evidence type="ECO:0000259" key="2">
    <source>
        <dbReference type="Pfam" id="PF03959"/>
    </source>
</evidence>
<dbReference type="SUPFAM" id="SSF53474">
    <property type="entry name" value="alpha/beta-Hydrolases"/>
    <property type="match status" value="1"/>
</dbReference>
<dbReference type="GO" id="GO:0019748">
    <property type="term" value="P:secondary metabolic process"/>
    <property type="evidence" value="ECO:0007669"/>
    <property type="project" value="TreeGrafter"/>
</dbReference>
<feature type="domain" description="Serine hydrolase" evidence="2">
    <location>
        <begin position="24"/>
        <end position="249"/>
    </location>
</feature>
<dbReference type="KEGG" id="uvi:66063025"/>
<protein>
    <recommendedName>
        <fullName evidence="2">Serine hydrolase domain-containing protein</fullName>
    </recommendedName>
</protein>
<dbReference type="PANTHER" id="PTHR48070">
    <property type="entry name" value="ESTERASE OVCA2"/>
    <property type="match status" value="1"/>
</dbReference>
<dbReference type="InterPro" id="IPR005645">
    <property type="entry name" value="FSH-like_dom"/>
</dbReference>
<dbReference type="OrthoDB" id="2094269at2759"/>
<dbReference type="InterPro" id="IPR029058">
    <property type="entry name" value="AB_hydrolase_fold"/>
</dbReference>
<dbReference type="GO" id="GO:0005634">
    <property type="term" value="C:nucleus"/>
    <property type="evidence" value="ECO:0007669"/>
    <property type="project" value="TreeGrafter"/>
</dbReference>
<dbReference type="AlphaFoldDB" id="A0A8E5MFY3"/>
<dbReference type="GeneID" id="66063025"/>
<organism evidence="3 4">
    <name type="scientific">Ustilaginoidea virens</name>
    <name type="common">Rice false smut fungus</name>
    <name type="synonym">Villosiclava virens</name>
    <dbReference type="NCBI Taxonomy" id="1159556"/>
    <lineage>
        <taxon>Eukaryota</taxon>
        <taxon>Fungi</taxon>
        <taxon>Dikarya</taxon>
        <taxon>Ascomycota</taxon>
        <taxon>Pezizomycotina</taxon>
        <taxon>Sordariomycetes</taxon>
        <taxon>Hypocreomycetidae</taxon>
        <taxon>Hypocreales</taxon>
        <taxon>Clavicipitaceae</taxon>
        <taxon>Ustilaginoidea</taxon>
    </lineage>
</organism>
<evidence type="ECO:0000256" key="1">
    <source>
        <dbReference type="ARBA" id="ARBA00022801"/>
    </source>
</evidence>
<dbReference type="EMBL" id="CP072754">
    <property type="protein sequence ID" value="QUC18006.1"/>
    <property type="molecule type" value="Genomic_DNA"/>
</dbReference>
<dbReference type="Proteomes" id="UP000027002">
    <property type="component" value="Chromosome 2"/>
</dbReference>
<reference evidence="3" key="1">
    <citation type="submission" date="2020-03" db="EMBL/GenBank/DDBJ databases">
        <title>A mixture of massive structural variations and highly conserved coding sequences in Ustilaginoidea virens genome.</title>
        <authorList>
            <person name="Zhang K."/>
            <person name="Zhao Z."/>
            <person name="Zhang Z."/>
            <person name="Li Y."/>
            <person name="Hsiang T."/>
            <person name="Sun W."/>
        </authorList>
    </citation>
    <scope>NUCLEOTIDE SEQUENCE</scope>
    <source>
        <strain evidence="3">UV-8b</strain>
    </source>
</reference>
<evidence type="ECO:0000313" key="3">
    <source>
        <dbReference type="EMBL" id="QUC18006.1"/>
    </source>
</evidence>